<organism evidence="2 3">
    <name type="scientific">Eumeta variegata</name>
    <name type="common">Bagworm moth</name>
    <name type="synonym">Eumeta japonica</name>
    <dbReference type="NCBI Taxonomy" id="151549"/>
    <lineage>
        <taxon>Eukaryota</taxon>
        <taxon>Metazoa</taxon>
        <taxon>Ecdysozoa</taxon>
        <taxon>Arthropoda</taxon>
        <taxon>Hexapoda</taxon>
        <taxon>Insecta</taxon>
        <taxon>Pterygota</taxon>
        <taxon>Neoptera</taxon>
        <taxon>Endopterygota</taxon>
        <taxon>Lepidoptera</taxon>
        <taxon>Glossata</taxon>
        <taxon>Ditrysia</taxon>
        <taxon>Tineoidea</taxon>
        <taxon>Psychidae</taxon>
        <taxon>Oiketicinae</taxon>
        <taxon>Eumeta</taxon>
    </lineage>
</organism>
<evidence type="ECO:0000313" key="3">
    <source>
        <dbReference type="Proteomes" id="UP000299102"/>
    </source>
</evidence>
<accession>A0A4C1SYU4</accession>
<dbReference type="AlphaFoldDB" id="A0A4C1SYU4"/>
<gene>
    <name evidence="2" type="ORF">EVAR_3537_1</name>
</gene>
<sequence>MSVKEERYAKIVSCGNLYSLPTLLGNRLSASVQRRLGAAALSSPKRWQDPRPTAYFAFHGADCTKNLLVNSYLGSNEPETFLTEKLDKTLQQHMRKRNEPCPKRGKGTPRGTNEMWRQKSVEFGTTSISGKSDFGRTTRHGIS</sequence>
<dbReference type="EMBL" id="BGZK01000021">
    <property type="protein sequence ID" value="GBP06171.1"/>
    <property type="molecule type" value="Genomic_DNA"/>
</dbReference>
<keyword evidence="3" id="KW-1185">Reference proteome</keyword>
<name>A0A4C1SYU4_EUMVA</name>
<proteinExistence type="predicted"/>
<evidence type="ECO:0000313" key="2">
    <source>
        <dbReference type="EMBL" id="GBP06171.1"/>
    </source>
</evidence>
<evidence type="ECO:0000256" key="1">
    <source>
        <dbReference type="SAM" id="MobiDB-lite"/>
    </source>
</evidence>
<comment type="caution">
    <text evidence="2">The sequence shown here is derived from an EMBL/GenBank/DDBJ whole genome shotgun (WGS) entry which is preliminary data.</text>
</comment>
<protein>
    <submittedName>
        <fullName evidence="2">Uncharacterized protein</fullName>
    </submittedName>
</protein>
<feature type="region of interest" description="Disordered" evidence="1">
    <location>
        <begin position="93"/>
        <end position="114"/>
    </location>
</feature>
<reference evidence="2 3" key="1">
    <citation type="journal article" date="2019" name="Commun. Biol.">
        <title>The bagworm genome reveals a unique fibroin gene that provides high tensile strength.</title>
        <authorList>
            <person name="Kono N."/>
            <person name="Nakamura H."/>
            <person name="Ohtoshi R."/>
            <person name="Tomita M."/>
            <person name="Numata K."/>
            <person name="Arakawa K."/>
        </authorList>
    </citation>
    <scope>NUCLEOTIDE SEQUENCE [LARGE SCALE GENOMIC DNA]</scope>
</reference>
<dbReference type="Proteomes" id="UP000299102">
    <property type="component" value="Unassembled WGS sequence"/>
</dbReference>